<sequence length="175" mass="20763">MPYVPDGSKPYYLRLRINLLSGFGYRYKGIYKTIDVLSTTTLEELHRIIFFLFERYDEHMWEFHFGASSPMSRSGLHICSDGEMEADWLDGMGDEEEERKDCRLFTLEALHIAPRQHFFYIFDYGDMWEHKIVVSSYQEVKEADPDTFRLVKSVGQVPPQYPDFDDEDDEDEDEE</sequence>
<feature type="domain" description="Plasmid pRiA4b Orf3-like" evidence="2">
    <location>
        <begin position="29"/>
        <end position="159"/>
    </location>
</feature>
<dbReference type="Gene3D" id="3.10.290.30">
    <property type="entry name" value="MM3350-like"/>
    <property type="match status" value="1"/>
</dbReference>
<evidence type="ECO:0000259" key="2">
    <source>
        <dbReference type="Pfam" id="PF07929"/>
    </source>
</evidence>
<dbReference type="Pfam" id="PF07929">
    <property type="entry name" value="PRiA4_ORF3"/>
    <property type="match status" value="1"/>
</dbReference>
<dbReference type="SUPFAM" id="SSF159941">
    <property type="entry name" value="MM3350-like"/>
    <property type="match status" value="1"/>
</dbReference>
<evidence type="ECO:0000313" key="3">
    <source>
        <dbReference type="EMBL" id="HIV99665.1"/>
    </source>
</evidence>
<proteinExistence type="predicted"/>
<feature type="compositionally biased region" description="Acidic residues" evidence="1">
    <location>
        <begin position="163"/>
        <end position="175"/>
    </location>
</feature>
<reference evidence="3" key="2">
    <citation type="submission" date="2021-04" db="EMBL/GenBank/DDBJ databases">
        <authorList>
            <person name="Gilroy R."/>
        </authorList>
    </citation>
    <scope>NUCLEOTIDE SEQUENCE</scope>
    <source>
        <strain evidence="3">ChiHecec2B26-446</strain>
    </source>
</reference>
<comment type="caution">
    <text evidence="3">The sequence shown here is derived from an EMBL/GenBank/DDBJ whole genome shotgun (WGS) entry which is preliminary data.</text>
</comment>
<dbReference type="InterPro" id="IPR012912">
    <property type="entry name" value="Plasmid_pRiA4b_Orf3-like"/>
</dbReference>
<gene>
    <name evidence="3" type="ORF">H9894_00490</name>
</gene>
<dbReference type="Proteomes" id="UP000886752">
    <property type="component" value="Unassembled WGS sequence"/>
</dbReference>
<accession>A0A9D1PV40</accession>
<reference evidence="3" key="1">
    <citation type="journal article" date="2021" name="PeerJ">
        <title>Extensive microbial diversity within the chicken gut microbiome revealed by metagenomics and culture.</title>
        <authorList>
            <person name="Gilroy R."/>
            <person name="Ravi A."/>
            <person name="Getino M."/>
            <person name="Pursley I."/>
            <person name="Horton D.L."/>
            <person name="Alikhan N.F."/>
            <person name="Baker D."/>
            <person name="Gharbi K."/>
            <person name="Hall N."/>
            <person name="Watson M."/>
            <person name="Adriaenssens E.M."/>
            <person name="Foster-Nyarko E."/>
            <person name="Jarju S."/>
            <person name="Secka A."/>
            <person name="Antonio M."/>
            <person name="Oren A."/>
            <person name="Chaudhuri R.R."/>
            <person name="La Ragione R."/>
            <person name="Hildebrand F."/>
            <person name="Pallen M.J."/>
        </authorList>
    </citation>
    <scope>NUCLEOTIDE SEQUENCE</scope>
    <source>
        <strain evidence="3">ChiHecec2B26-446</strain>
    </source>
</reference>
<protein>
    <submittedName>
        <fullName evidence="3">Plasmid pRiA4b ORF-3 family protein</fullName>
    </submittedName>
</protein>
<organism evidence="3 4">
    <name type="scientific">Candidatus Desulfovibrio intestinipullorum</name>
    <dbReference type="NCBI Taxonomy" id="2838536"/>
    <lineage>
        <taxon>Bacteria</taxon>
        <taxon>Pseudomonadati</taxon>
        <taxon>Thermodesulfobacteriota</taxon>
        <taxon>Desulfovibrionia</taxon>
        <taxon>Desulfovibrionales</taxon>
        <taxon>Desulfovibrionaceae</taxon>
        <taxon>Desulfovibrio</taxon>
    </lineage>
</organism>
<dbReference type="InterPro" id="IPR024047">
    <property type="entry name" value="MM3350-like_sf"/>
</dbReference>
<dbReference type="AlphaFoldDB" id="A0A9D1PV40"/>
<evidence type="ECO:0000313" key="4">
    <source>
        <dbReference type="Proteomes" id="UP000886752"/>
    </source>
</evidence>
<name>A0A9D1PV40_9BACT</name>
<feature type="region of interest" description="Disordered" evidence="1">
    <location>
        <begin position="155"/>
        <end position="175"/>
    </location>
</feature>
<evidence type="ECO:0000256" key="1">
    <source>
        <dbReference type="SAM" id="MobiDB-lite"/>
    </source>
</evidence>
<dbReference type="EMBL" id="DXHV01000007">
    <property type="protein sequence ID" value="HIV99665.1"/>
    <property type="molecule type" value="Genomic_DNA"/>
</dbReference>